<evidence type="ECO:0000313" key="6">
    <source>
        <dbReference type="EMBL" id="APZ92509.1"/>
    </source>
</evidence>
<sequence length="695" mass="74710">MSIWNRLFRTNALQHGRAKHRRRRHSRSSNGLVAAEIGMLEPRLLLAATVISELPDVSMLSPFRDQYVPLGEHFDDTAITGHTVEVATALGNFVIETFDTITPTTAQNFIDLTAAGNYDDMFFHRSVPGFVLQGGGFAYPEAASQLASVVNNGTIINEFDNWFDPNLGGLEAGTPLNVRGTVAMARVGGQEHSATSQWFVNVDDNASDLDGVDGGFTVFGRVLYDGMTAVDAIVDADIVNAGGVFATLPVIDYTSGQILRDNLVFAETSIVPELNFEVTANTGAEIVNATIVDGQLRLAGTPGVSGTATITVTATDLNGTSVSSTIDVVVPLSSAVVQPGPGGNVTQPTIEWLVDSNATTYELWVNQVDGTNRIIHQTGLTGNSFTPSEDLPIGTYHAWVRPVNDDGAGVWSDLHSFRVGLSEVTITSPDGGFVNTPRPVIEWTAAATATEYDLWVNHVGVQNQVIRETSLSGTTFTPSSDLEDGVYRVWVKAKNSAEESNWSLGVTFEVSTAVVPQFTGPNQPATTARPTLTWAGGDDDTYELWVNQIGGTVRVIHDEGVTGNSYFPTTDLANGNYRAWVRHRPAASDGGPWSAAFEFTVATAPSTIQITDVTGTDSLRPTLSWPAANLGVRYELWVNDIDNGVARVIWLTDLTELEFTATEDLTTGSYRAWIRAFSAGNIAGEWSAAYEFTLA</sequence>
<keyword evidence="7" id="KW-1185">Reference proteome</keyword>
<dbReference type="InterPro" id="IPR003961">
    <property type="entry name" value="FN3_dom"/>
</dbReference>
<protein>
    <recommendedName>
        <fullName evidence="1">peptidylprolyl isomerase</fullName>
        <ecNumber evidence="1">5.2.1.8</ecNumber>
    </recommendedName>
</protein>
<reference evidence="6 7" key="1">
    <citation type="journal article" date="2016" name="Front. Microbiol.">
        <title>Fuerstia marisgermanicae gen. nov., sp. nov., an Unusual Member of the Phylum Planctomycetes from the German Wadden Sea.</title>
        <authorList>
            <person name="Kohn T."/>
            <person name="Heuer A."/>
            <person name="Jogler M."/>
            <person name="Vollmers J."/>
            <person name="Boedeker C."/>
            <person name="Bunk B."/>
            <person name="Rast P."/>
            <person name="Borchert D."/>
            <person name="Glockner I."/>
            <person name="Freese H.M."/>
            <person name="Klenk H.P."/>
            <person name="Overmann J."/>
            <person name="Kaster A.K."/>
            <person name="Rohde M."/>
            <person name="Wiegand S."/>
            <person name="Jogler C."/>
        </authorList>
    </citation>
    <scope>NUCLEOTIDE SEQUENCE [LARGE SCALE GENOMIC DNA]</scope>
    <source>
        <strain evidence="6 7">NH11</strain>
    </source>
</reference>
<evidence type="ECO:0000256" key="1">
    <source>
        <dbReference type="ARBA" id="ARBA00013194"/>
    </source>
</evidence>
<proteinExistence type="predicted"/>
<dbReference type="Proteomes" id="UP000187735">
    <property type="component" value="Chromosome"/>
</dbReference>
<dbReference type="GO" id="GO:0003755">
    <property type="term" value="F:peptidyl-prolyl cis-trans isomerase activity"/>
    <property type="evidence" value="ECO:0007669"/>
    <property type="project" value="UniProtKB-KW"/>
</dbReference>
<dbReference type="OrthoDB" id="270889at2"/>
<feature type="domain" description="Fibronectin type-III" evidence="5">
    <location>
        <begin position="604"/>
        <end position="695"/>
    </location>
</feature>
<dbReference type="SUPFAM" id="SSF49265">
    <property type="entry name" value="Fibronectin type III"/>
    <property type="match status" value="2"/>
</dbReference>
<evidence type="ECO:0000259" key="4">
    <source>
        <dbReference type="PROSITE" id="PS50072"/>
    </source>
</evidence>
<accession>A0A1P8WEN5</accession>
<dbReference type="STRING" id="1891926.Fuma_02120"/>
<dbReference type="RefSeq" id="WP_077024122.1">
    <property type="nucleotide sequence ID" value="NZ_CP017641.1"/>
</dbReference>
<gene>
    <name evidence="6" type="primary">ppiA_1</name>
    <name evidence="6" type="ORF">Fuma_02120</name>
</gene>
<dbReference type="InterPro" id="IPR013783">
    <property type="entry name" value="Ig-like_fold"/>
</dbReference>
<keyword evidence="3 6" id="KW-0413">Isomerase</keyword>
<dbReference type="InterPro" id="IPR029000">
    <property type="entry name" value="Cyclophilin-like_dom_sf"/>
</dbReference>
<dbReference type="KEGG" id="fmr:Fuma_02120"/>
<dbReference type="EMBL" id="CP017641">
    <property type="protein sequence ID" value="APZ92509.1"/>
    <property type="molecule type" value="Genomic_DNA"/>
</dbReference>
<dbReference type="InterPro" id="IPR044665">
    <property type="entry name" value="E_coli_cyclophilin_A-like"/>
</dbReference>
<dbReference type="AlphaFoldDB" id="A0A1P8WEN5"/>
<dbReference type="Gene3D" id="2.40.100.10">
    <property type="entry name" value="Cyclophilin-like"/>
    <property type="match status" value="1"/>
</dbReference>
<organism evidence="6 7">
    <name type="scientific">Fuerstiella marisgermanici</name>
    <dbReference type="NCBI Taxonomy" id="1891926"/>
    <lineage>
        <taxon>Bacteria</taxon>
        <taxon>Pseudomonadati</taxon>
        <taxon>Planctomycetota</taxon>
        <taxon>Planctomycetia</taxon>
        <taxon>Planctomycetales</taxon>
        <taxon>Planctomycetaceae</taxon>
        <taxon>Fuerstiella</taxon>
    </lineage>
</organism>
<dbReference type="SUPFAM" id="SSF50891">
    <property type="entry name" value="Cyclophilin-like"/>
    <property type="match status" value="1"/>
</dbReference>
<evidence type="ECO:0000259" key="5">
    <source>
        <dbReference type="PROSITE" id="PS50853"/>
    </source>
</evidence>
<dbReference type="Pfam" id="PF00160">
    <property type="entry name" value="Pro_isomerase"/>
    <property type="match status" value="1"/>
</dbReference>
<dbReference type="Gene3D" id="2.60.40.10">
    <property type="entry name" value="Immunoglobulins"/>
    <property type="match status" value="4"/>
</dbReference>
<evidence type="ECO:0000256" key="2">
    <source>
        <dbReference type="ARBA" id="ARBA00023110"/>
    </source>
</evidence>
<feature type="domain" description="PPIase cyclophilin-type" evidence="4">
    <location>
        <begin position="88"/>
        <end position="233"/>
    </location>
</feature>
<dbReference type="PANTHER" id="PTHR43246">
    <property type="entry name" value="PEPTIDYL-PROLYL CIS-TRANS ISOMERASE CYP38, CHLOROPLASTIC"/>
    <property type="match status" value="1"/>
</dbReference>
<name>A0A1P8WEN5_9PLAN</name>
<evidence type="ECO:0000313" key="7">
    <source>
        <dbReference type="Proteomes" id="UP000187735"/>
    </source>
</evidence>
<dbReference type="InterPro" id="IPR002130">
    <property type="entry name" value="Cyclophilin-type_PPIase_dom"/>
</dbReference>
<dbReference type="InterPro" id="IPR036116">
    <property type="entry name" value="FN3_sf"/>
</dbReference>
<keyword evidence="2" id="KW-0697">Rotamase</keyword>
<evidence type="ECO:0000256" key="3">
    <source>
        <dbReference type="ARBA" id="ARBA00023235"/>
    </source>
</evidence>
<dbReference type="PROSITE" id="PS50072">
    <property type="entry name" value="CSA_PPIASE_2"/>
    <property type="match status" value="1"/>
</dbReference>
<dbReference type="EC" id="5.2.1.8" evidence="1"/>
<dbReference type="PROSITE" id="PS50853">
    <property type="entry name" value="FN3"/>
    <property type="match status" value="2"/>
</dbReference>
<dbReference type="PRINTS" id="PR00153">
    <property type="entry name" value="CSAPPISMRASE"/>
</dbReference>
<feature type="domain" description="Fibronectin type-III" evidence="5">
    <location>
        <begin position="331"/>
        <end position="422"/>
    </location>
</feature>